<organism evidence="3 4">
    <name type="scientific">Tetrapyrgos nigripes</name>
    <dbReference type="NCBI Taxonomy" id="182062"/>
    <lineage>
        <taxon>Eukaryota</taxon>
        <taxon>Fungi</taxon>
        <taxon>Dikarya</taxon>
        <taxon>Basidiomycota</taxon>
        <taxon>Agaricomycotina</taxon>
        <taxon>Agaricomycetes</taxon>
        <taxon>Agaricomycetidae</taxon>
        <taxon>Agaricales</taxon>
        <taxon>Marasmiineae</taxon>
        <taxon>Marasmiaceae</taxon>
        <taxon>Tetrapyrgos</taxon>
    </lineage>
</organism>
<dbReference type="OrthoDB" id="4456959at2759"/>
<gene>
    <name evidence="3" type="ORF">D9758_012417</name>
</gene>
<evidence type="ECO:0000313" key="3">
    <source>
        <dbReference type="EMBL" id="KAF5354508.1"/>
    </source>
</evidence>
<proteinExistence type="predicted"/>
<dbReference type="AlphaFoldDB" id="A0A8H5FZM5"/>
<dbReference type="Pfam" id="PF04082">
    <property type="entry name" value="Fungal_trans"/>
    <property type="match status" value="1"/>
</dbReference>
<keyword evidence="1" id="KW-0539">Nucleus</keyword>
<accession>A0A8H5FZM5</accession>
<sequence>MPDNICSSCLAMDIECTHDNEKKKRGPKPGTKRTVLSQSCRELVVGILKGTASEDCLTQYLTDDTSITSVVIQFAKRIKNLEVDNDSLRRELNGKFMPGRDPALMTGNRSKYLDHSKDVEQLSKDFSEFSVSSSGQPSIHLGESSNMMLALTAMRHRKEVDSSVPDWQSLLQANKRLRFWDVPSWLPPPKSEAVHYKFPDDVQLKRLTDIYFSSHNSYFHLLHRPTFEKAVFDRLHLRDEGFGALLLAVCALGQYLSAGNTPSSKSETGAVPGWEWFDQLPIKHFAFGRDLSLYHFQMYCIAMIYISQLDSSPDICWMLTGLSETSTIEGELWKRLFWMLIFFDVKMSLKYGRPRAISVQDFDIGLPLECDNEYWENPSSPFVQPPGKPSMVSSWIHHIKLLEITLFATEALYSVRKSEVSTRMGLSSQQWQERTVLEIDSALNKWAESVPDHLRWDATNQDGIFFYQSSMLYTTYYWTQIQVHRRFIPRPGQDSRLSFPSLTICTNAARSCIRIVDACVNLKQTETPILHFEIPLFSSAMIFAVNLWRGKQVNSRYDPRFDLAQIYKCVQLLRAYELRHASAGRLVDIINAVMSATLGSEHNLVVQETTIPVGSEELWGDFSSHSQNYLSNHQHTSAPLLTAELGQAQLPFSTPSESSSSSHSASSYTTSNLGYNHFVSNEELAIFDDTQTHGDAPSY</sequence>
<feature type="domain" description="Xylanolytic transcriptional activator regulatory" evidence="2">
    <location>
        <begin position="316"/>
        <end position="373"/>
    </location>
</feature>
<evidence type="ECO:0000313" key="4">
    <source>
        <dbReference type="Proteomes" id="UP000559256"/>
    </source>
</evidence>
<dbReference type="PANTHER" id="PTHR46910:SF38">
    <property type="entry name" value="ZN(2)-C6 FUNGAL-TYPE DOMAIN-CONTAINING PROTEIN"/>
    <property type="match status" value="1"/>
</dbReference>
<keyword evidence="4" id="KW-1185">Reference proteome</keyword>
<dbReference type="InterPro" id="IPR050987">
    <property type="entry name" value="AtrR-like"/>
</dbReference>
<name>A0A8H5FZM5_9AGAR</name>
<dbReference type="PANTHER" id="PTHR46910">
    <property type="entry name" value="TRANSCRIPTION FACTOR PDR1"/>
    <property type="match status" value="1"/>
</dbReference>
<dbReference type="CDD" id="cd12148">
    <property type="entry name" value="fungal_TF_MHR"/>
    <property type="match status" value="1"/>
</dbReference>
<dbReference type="GO" id="GO:0008270">
    <property type="term" value="F:zinc ion binding"/>
    <property type="evidence" value="ECO:0007669"/>
    <property type="project" value="InterPro"/>
</dbReference>
<protein>
    <recommendedName>
        <fullName evidence="2">Xylanolytic transcriptional activator regulatory domain-containing protein</fullName>
    </recommendedName>
</protein>
<evidence type="ECO:0000256" key="1">
    <source>
        <dbReference type="ARBA" id="ARBA00023242"/>
    </source>
</evidence>
<dbReference type="GO" id="GO:0003677">
    <property type="term" value="F:DNA binding"/>
    <property type="evidence" value="ECO:0007669"/>
    <property type="project" value="InterPro"/>
</dbReference>
<comment type="caution">
    <text evidence="3">The sequence shown here is derived from an EMBL/GenBank/DDBJ whole genome shotgun (WGS) entry which is preliminary data.</text>
</comment>
<reference evidence="3 4" key="1">
    <citation type="journal article" date="2020" name="ISME J.">
        <title>Uncovering the hidden diversity of litter-decomposition mechanisms in mushroom-forming fungi.</title>
        <authorList>
            <person name="Floudas D."/>
            <person name="Bentzer J."/>
            <person name="Ahren D."/>
            <person name="Johansson T."/>
            <person name="Persson P."/>
            <person name="Tunlid A."/>
        </authorList>
    </citation>
    <scope>NUCLEOTIDE SEQUENCE [LARGE SCALE GENOMIC DNA]</scope>
    <source>
        <strain evidence="3 4">CBS 291.85</strain>
    </source>
</reference>
<dbReference type="InterPro" id="IPR007219">
    <property type="entry name" value="XnlR_reg_dom"/>
</dbReference>
<dbReference type="Proteomes" id="UP000559256">
    <property type="component" value="Unassembled WGS sequence"/>
</dbReference>
<dbReference type="EMBL" id="JAACJM010000059">
    <property type="protein sequence ID" value="KAF5354508.1"/>
    <property type="molecule type" value="Genomic_DNA"/>
</dbReference>
<dbReference type="GO" id="GO:0006351">
    <property type="term" value="P:DNA-templated transcription"/>
    <property type="evidence" value="ECO:0007669"/>
    <property type="project" value="InterPro"/>
</dbReference>
<dbReference type="GO" id="GO:0003700">
    <property type="term" value="F:DNA-binding transcription factor activity"/>
    <property type="evidence" value="ECO:0007669"/>
    <property type="project" value="InterPro"/>
</dbReference>
<dbReference type="SMART" id="SM00906">
    <property type="entry name" value="Fungal_trans"/>
    <property type="match status" value="1"/>
</dbReference>
<evidence type="ECO:0000259" key="2">
    <source>
        <dbReference type="SMART" id="SM00906"/>
    </source>
</evidence>